<organism evidence="2 3">
    <name type="scientific">Mycena albidolilacea</name>
    <dbReference type="NCBI Taxonomy" id="1033008"/>
    <lineage>
        <taxon>Eukaryota</taxon>
        <taxon>Fungi</taxon>
        <taxon>Dikarya</taxon>
        <taxon>Basidiomycota</taxon>
        <taxon>Agaricomycotina</taxon>
        <taxon>Agaricomycetes</taxon>
        <taxon>Agaricomycetidae</taxon>
        <taxon>Agaricales</taxon>
        <taxon>Marasmiineae</taxon>
        <taxon>Mycenaceae</taxon>
        <taxon>Mycena</taxon>
    </lineage>
</organism>
<gene>
    <name evidence="2" type="ORF">DFH08DRAFT_324726</name>
</gene>
<dbReference type="Gene3D" id="1.20.58.80">
    <property type="entry name" value="Phosphotransferase system, lactose/cellobiose-type IIA subunit"/>
    <property type="match status" value="1"/>
</dbReference>
<evidence type="ECO:0000313" key="3">
    <source>
        <dbReference type="Proteomes" id="UP001218218"/>
    </source>
</evidence>
<sequence>MPPRARSFRPATVPELLAIAQADASRLNDLNLSDLIRNAEESRQEAKSLASRALANGTSTAIDTDLGRHLEGAFLSFWRAANLIFGKITAHANYERGLTAERKASLTEDGQDALQEIGRLQPIIARRYARYARGDAHDVQVYPEAAPRRHRRHGDDISEQAEDMSMSETVTEWRNAWAEDITVRNPETVALERPTNRASNLRSPPEPPQRDLRVADDEAGPSTSGEGSPQHTEGIYERRRRPYPVAPEPLVAAASSVSDASPQGYIAGLLFLWQTRETVSSQPAGSVRDQALENFEGQIASYLAQILDSRETRHSALLLQGDKAQAFLDAVKSVSLHIASYGVLIISSFVPR</sequence>
<dbReference type="EMBL" id="JARIHO010000004">
    <property type="protein sequence ID" value="KAJ7362569.1"/>
    <property type="molecule type" value="Genomic_DNA"/>
</dbReference>
<protein>
    <submittedName>
        <fullName evidence="2">Uncharacterized protein</fullName>
    </submittedName>
</protein>
<evidence type="ECO:0000313" key="2">
    <source>
        <dbReference type="EMBL" id="KAJ7362569.1"/>
    </source>
</evidence>
<feature type="region of interest" description="Disordered" evidence="1">
    <location>
        <begin position="186"/>
        <end position="235"/>
    </location>
</feature>
<name>A0AAD7AN35_9AGAR</name>
<dbReference type="Proteomes" id="UP001218218">
    <property type="component" value="Unassembled WGS sequence"/>
</dbReference>
<dbReference type="AlphaFoldDB" id="A0AAD7AN35"/>
<reference evidence="2" key="1">
    <citation type="submission" date="2023-03" db="EMBL/GenBank/DDBJ databases">
        <title>Massive genome expansion in bonnet fungi (Mycena s.s.) driven by repeated elements and novel gene families across ecological guilds.</title>
        <authorList>
            <consortium name="Lawrence Berkeley National Laboratory"/>
            <person name="Harder C.B."/>
            <person name="Miyauchi S."/>
            <person name="Viragh M."/>
            <person name="Kuo A."/>
            <person name="Thoen E."/>
            <person name="Andreopoulos B."/>
            <person name="Lu D."/>
            <person name="Skrede I."/>
            <person name="Drula E."/>
            <person name="Henrissat B."/>
            <person name="Morin E."/>
            <person name="Kohler A."/>
            <person name="Barry K."/>
            <person name="LaButti K."/>
            <person name="Morin E."/>
            <person name="Salamov A."/>
            <person name="Lipzen A."/>
            <person name="Mereny Z."/>
            <person name="Hegedus B."/>
            <person name="Baldrian P."/>
            <person name="Stursova M."/>
            <person name="Weitz H."/>
            <person name="Taylor A."/>
            <person name="Grigoriev I.V."/>
            <person name="Nagy L.G."/>
            <person name="Martin F."/>
            <person name="Kauserud H."/>
        </authorList>
    </citation>
    <scope>NUCLEOTIDE SEQUENCE</scope>
    <source>
        <strain evidence="2">CBHHK002</strain>
    </source>
</reference>
<feature type="compositionally biased region" description="Polar residues" evidence="1">
    <location>
        <begin position="221"/>
        <end position="231"/>
    </location>
</feature>
<accession>A0AAD7AN35</accession>
<feature type="region of interest" description="Disordered" evidence="1">
    <location>
        <begin position="145"/>
        <end position="166"/>
    </location>
</feature>
<evidence type="ECO:0000256" key="1">
    <source>
        <dbReference type="SAM" id="MobiDB-lite"/>
    </source>
</evidence>
<keyword evidence="3" id="KW-1185">Reference proteome</keyword>
<proteinExistence type="predicted"/>
<comment type="caution">
    <text evidence="2">The sequence shown here is derived from an EMBL/GenBank/DDBJ whole genome shotgun (WGS) entry which is preliminary data.</text>
</comment>